<reference evidence="1" key="1">
    <citation type="journal article" date="2014" name="Front. Microbiol.">
        <title>High frequency of phylogenetically diverse reductive dehalogenase-homologous genes in deep subseafloor sedimentary metagenomes.</title>
        <authorList>
            <person name="Kawai M."/>
            <person name="Futagami T."/>
            <person name="Toyoda A."/>
            <person name="Takaki Y."/>
            <person name="Nishi S."/>
            <person name="Hori S."/>
            <person name="Arai W."/>
            <person name="Tsubouchi T."/>
            <person name="Morono Y."/>
            <person name="Uchiyama I."/>
            <person name="Ito T."/>
            <person name="Fujiyama A."/>
            <person name="Inagaki F."/>
            <person name="Takami H."/>
        </authorList>
    </citation>
    <scope>NUCLEOTIDE SEQUENCE</scope>
    <source>
        <strain evidence="1">Expedition CK06-06</strain>
    </source>
</reference>
<evidence type="ECO:0000313" key="1">
    <source>
        <dbReference type="EMBL" id="GAJ01101.1"/>
    </source>
</evidence>
<proteinExistence type="predicted"/>
<organism evidence="1">
    <name type="scientific">marine sediment metagenome</name>
    <dbReference type="NCBI Taxonomy" id="412755"/>
    <lineage>
        <taxon>unclassified sequences</taxon>
        <taxon>metagenomes</taxon>
        <taxon>ecological metagenomes</taxon>
    </lineage>
</organism>
<accession>X1UMJ1</accession>
<dbReference type="EMBL" id="BARW01019961">
    <property type="protein sequence ID" value="GAJ01101.1"/>
    <property type="molecule type" value="Genomic_DNA"/>
</dbReference>
<gene>
    <name evidence="1" type="ORF">S12H4_33817</name>
</gene>
<comment type="caution">
    <text evidence="1">The sequence shown here is derived from an EMBL/GenBank/DDBJ whole genome shotgun (WGS) entry which is preliminary data.</text>
</comment>
<sequence>MSVWGYYPKGIDLVTMYGRTYYSKNSGKFEFKTAKELNL</sequence>
<dbReference type="AlphaFoldDB" id="X1UMJ1"/>
<protein>
    <submittedName>
        <fullName evidence="1">Uncharacterized protein</fullName>
    </submittedName>
</protein>
<name>X1UMJ1_9ZZZZ</name>